<proteinExistence type="predicted"/>
<evidence type="ECO:0000313" key="1">
    <source>
        <dbReference type="EMBL" id="GIY81464.1"/>
    </source>
</evidence>
<evidence type="ECO:0000313" key="2">
    <source>
        <dbReference type="Proteomes" id="UP001054837"/>
    </source>
</evidence>
<organism evidence="1 2">
    <name type="scientific">Caerostris darwini</name>
    <dbReference type="NCBI Taxonomy" id="1538125"/>
    <lineage>
        <taxon>Eukaryota</taxon>
        <taxon>Metazoa</taxon>
        <taxon>Ecdysozoa</taxon>
        <taxon>Arthropoda</taxon>
        <taxon>Chelicerata</taxon>
        <taxon>Arachnida</taxon>
        <taxon>Araneae</taxon>
        <taxon>Araneomorphae</taxon>
        <taxon>Entelegynae</taxon>
        <taxon>Araneoidea</taxon>
        <taxon>Araneidae</taxon>
        <taxon>Caerostris</taxon>
    </lineage>
</organism>
<sequence>MIPYGNVTKMFKVSTISSVMRCVTYTSSSKKEIQAAAPDCGSSVGTILDTVLELLMHCQPVRKLNVCHLPVREKVHAFLRG</sequence>
<accession>A0AAV4WHY6</accession>
<dbReference type="AlphaFoldDB" id="A0AAV4WHY6"/>
<keyword evidence="2" id="KW-1185">Reference proteome</keyword>
<comment type="caution">
    <text evidence="1">The sequence shown here is derived from an EMBL/GenBank/DDBJ whole genome shotgun (WGS) entry which is preliminary data.</text>
</comment>
<gene>
    <name evidence="1" type="ORF">CDAR_38031</name>
</gene>
<protein>
    <submittedName>
        <fullName evidence="1">Uncharacterized protein</fullName>
    </submittedName>
</protein>
<name>A0AAV4WHY6_9ARAC</name>
<dbReference type="EMBL" id="BPLQ01014622">
    <property type="protein sequence ID" value="GIY81464.1"/>
    <property type="molecule type" value="Genomic_DNA"/>
</dbReference>
<dbReference type="Proteomes" id="UP001054837">
    <property type="component" value="Unassembled WGS sequence"/>
</dbReference>
<reference evidence="1 2" key="1">
    <citation type="submission" date="2021-06" db="EMBL/GenBank/DDBJ databases">
        <title>Caerostris darwini draft genome.</title>
        <authorList>
            <person name="Kono N."/>
            <person name="Arakawa K."/>
        </authorList>
    </citation>
    <scope>NUCLEOTIDE SEQUENCE [LARGE SCALE GENOMIC DNA]</scope>
</reference>